<evidence type="ECO:0000313" key="3">
    <source>
        <dbReference type="Proteomes" id="UP000075476"/>
    </source>
</evidence>
<keyword evidence="1" id="KW-0732">Signal</keyword>
<dbReference type="EMBL" id="LOMO01000001">
    <property type="protein sequence ID" value="KXY51031.1"/>
    <property type="molecule type" value="Genomic_DNA"/>
</dbReference>
<organism evidence="2 3">
    <name type="scientific">Bacillus cereus</name>
    <dbReference type="NCBI Taxonomy" id="1396"/>
    <lineage>
        <taxon>Bacteria</taxon>
        <taxon>Bacillati</taxon>
        <taxon>Bacillota</taxon>
        <taxon>Bacilli</taxon>
        <taxon>Bacillales</taxon>
        <taxon>Bacillaceae</taxon>
        <taxon>Bacillus</taxon>
        <taxon>Bacillus cereus group</taxon>
    </lineage>
</organism>
<gene>
    <name evidence="2" type="ORF">AT268_31460</name>
</gene>
<dbReference type="Gene3D" id="2.60.40.10">
    <property type="entry name" value="Immunoglobulins"/>
    <property type="match status" value="1"/>
</dbReference>
<comment type="caution">
    <text evidence="2">The sequence shown here is derived from an EMBL/GenBank/DDBJ whole genome shotgun (WGS) entry which is preliminary data.</text>
</comment>
<dbReference type="InterPro" id="IPR013783">
    <property type="entry name" value="Ig-like_fold"/>
</dbReference>
<feature type="signal peptide" evidence="1">
    <location>
        <begin position="1"/>
        <end position="26"/>
    </location>
</feature>
<name>A0A9X0MJN4_BACCE</name>
<protein>
    <recommendedName>
        <fullName evidence="4">Ig-like domain-containing protein</fullName>
    </recommendedName>
</protein>
<evidence type="ECO:0008006" key="4">
    <source>
        <dbReference type="Google" id="ProtNLM"/>
    </source>
</evidence>
<dbReference type="Proteomes" id="UP000075476">
    <property type="component" value="Unassembled WGS sequence"/>
</dbReference>
<accession>A0A9X0MJN4</accession>
<evidence type="ECO:0000313" key="2">
    <source>
        <dbReference type="EMBL" id="KXY51031.1"/>
    </source>
</evidence>
<dbReference type="AlphaFoldDB" id="A0A9X0MJN4"/>
<feature type="chain" id="PRO_5040727565" description="Ig-like domain-containing protein" evidence="1">
    <location>
        <begin position="27"/>
        <end position="523"/>
    </location>
</feature>
<dbReference type="RefSeq" id="WP_061662372.1">
    <property type="nucleotide sequence ID" value="NZ_LOMO01000001.1"/>
</dbReference>
<reference evidence="2 3" key="1">
    <citation type="submission" date="2015-12" db="EMBL/GenBank/DDBJ databases">
        <title>Bacillus cereus Group isolate.</title>
        <authorList>
            <person name="Kovac J."/>
        </authorList>
    </citation>
    <scope>NUCLEOTIDE SEQUENCE [LARGE SCALE GENOMIC DNA]</scope>
    <source>
        <strain evidence="2 3">FSL K6-0073</strain>
    </source>
</reference>
<proteinExistence type="predicted"/>
<sequence>MKKTKYSLTASLSLLIPFLFCMPVHAEDTPKSELDVQYMKQNEEHALIQVNTTGLNAIRLPDGNIIHQQKIDYITSRNGNYGFSDVAKSPEKMENSVNIADLRKELLVTNKTQVKLKLKTQDLLSGNHEMRFKNDNGNWSVFEPFKQDKDWNLLDEEGIRTVSVQYKDLAGNISDDVFDRIFLDKSGPETSFQINNGSTYTNTENVTLSITAKDNYSYPSKMYISVDGTNWIEKPFSEKLPFTLPLGDGKKDVYVKVADALGNVSKVVKQTIVLDKTVPYGSIAINNGAQIVPSKKVDLSITLGDKLSGINKVKIIDGDKEYVLPTVPKDKITIPWELSEKSNGQVTLVLVDNAGNVARIESNQVMLATLNITGFELLNVVNPSQTTFKPIKWAFEPQKMMAGGNIEFAIYYDLYRDERIKSSRIEGKYAIDIVGDSGYHYTSSNQYVNELPLPEKGFSLNTLIPENAPRNAKVYVSSHLKATLQTDKGEVVLEDSFPDKNGKAHIGIVDGFIKDRIKFNEIR</sequence>
<evidence type="ECO:0000256" key="1">
    <source>
        <dbReference type="SAM" id="SignalP"/>
    </source>
</evidence>